<keyword evidence="7" id="KW-1185">Reference proteome</keyword>
<dbReference type="Pfam" id="PF07707">
    <property type="entry name" value="BACK"/>
    <property type="match status" value="1"/>
</dbReference>
<proteinExistence type="predicted"/>
<evidence type="ECO:0000313" key="6">
    <source>
        <dbReference type="EMBL" id="ELR20737.1"/>
    </source>
</evidence>
<feature type="compositionally biased region" description="Acidic residues" evidence="4">
    <location>
        <begin position="306"/>
        <end position="319"/>
    </location>
</feature>
<evidence type="ECO:0000256" key="4">
    <source>
        <dbReference type="SAM" id="MobiDB-lite"/>
    </source>
</evidence>
<feature type="coiled-coil region" evidence="3">
    <location>
        <begin position="367"/>
        <end position="396"/>
    </location>
</feature>
<evidence type="ECO:0000256" key="1">
    <source>
        <dbReference type="ARBA" id="ARBA00022441"/>
    </source>
</evidence>
<dbReference type="VEuPathDB" id="AmoebaDB:ACA1_054830"/>
<feature type="compositionally biased region" description="Basic and acidic residues" evidence="4">
    <location>
        <begin position="320"/>
        <end position="342"/>
    </location>
</feature>
<gene>
    <name evidence="6" type="ORF">ACA1_054830</name>
</gene>
<accession>L8H681</accession>
<keyword evidence="1" id="KW-0880">Kelch repeat</keyword>
<keyword evidence="3" id="KW-0175">Coiled coil</keyword>
<dbReference type="STRING" id="1257118.L8H681"/>
<evidence type="ECO:0000256" key="2">
    <source>
        <dbReference type="ARBA" id="ARBA00022737"/>
    </source>
</evidence>
<feature type="region of interest" description="Disordered" evidence="4">
    <location>
        <begin position="305"/>
        <end position="356"/>
    </location>
</feature>
<dbReference type="RefSeq" id="XP_004344140.1">
    <property type="nucleotide sequence ID" value="XM_004344090.1"/>
</dbReference>
<dbReference type="OrthoDB" id="19132at2759"/>
<dbReference type="AlphaFoldDB" id="L8H681"/>
<dbReference type="Proteomes" id="UP000011083">
    <property type="component" value="Unassembled WGS sequence"/>
</dbReference>
<keyword evidence="2" id="KW-0677">Repeat</keyword>
<feature type="domain" description="BACK" evidence="5">
    <location>
        <begin position="230"/>
        <end position="334"/>
    </location>
</feature>
<dbReference type="KEGG" id="acan:ACA1_054830"/>
<dbReference type="Gene3D" id="1.25.40.420">
    <property type="match status" value="1"/>
</dbReference>
<evidence type="ECO:0000256" key="3">
    <source>
        <dbReference type="SAM" id="Coils"/>
    </source>
</evidence>
<evidence type="ECO:0000313" key="7">
    <source>
        <dbReference type="Proteomes" id="UP000011083"/>
    </source>
</evidence>
<feature type="region of interest" description="Disordered" evidence="4">
    <location>
        <begin position="734"/>
        <end position="764"/>
    </location>
</feature>
<dbReference type="InterPro" id="IPR011333">
    <property type="entry name" value="SKP1/BTB/POZ_sf"/>
</dbReference>
<organism evidence="6 7">
    <name type="scientific">Acanthamoeba castellanii (strain ATCC 30010 / Neff)</name>
    <dbReference type="NCBI Taxonomy" id="1257118"/>
    <lineage>
        <taxon>Eukaryota</taxon>
        <taxon>Amoebozoa</taxon>
        <taxon>Discosea</taxon>
        <taxon>Longamoebia</taxon>
        <taxon>Centramoebida</taxon>
        <taxon>Acanthamoebidae</taxon>
        <taxon>Acanthamoeba</taxon>
    </lineage>
</organism>
<dbReference type="CDD" id="cd18186">
    <property type="entry name" value="BTB_POZ_ZBTB_KLHL-like"/>
    <property type="match status" value="1"/>
</dbReference>
<dbReference type="InterPro" id="IPR011705">
    <property type="entry name" value="BACK"/>
</dbReference>
<sequence length="784" mass="88117">MESSKADDADYVTLVLASGGSESAEFLCPRQFLHHSESEYLRQLVSAAWAEGQRSRIEIKYDCTPDNFESILRFAFGHRRKAKVYDQHRHHHSTGSASHVDPVEVGDADAAATDADAVDAIFAQPAGRTDWAALAHEEDKKPRATAPAQSTASLGQGGNDDGDGDLEPFALDEGDDDGRQEVEDDAWVEELISRENAVSLYGDALFFQLPELAAACEAFVARHVVGYHNACQYWIVSAQAGLHSLEHHCRAIFQDHFSKIVKHDDFLQLPKELLLQAVRSPCLKAESEEQIWDAVLRWGRHQCADDAADDDDESEEDDTTVDKKNRDKGKEKVGVKRNEKEKKKEKKTTMAGRPAARWERGVNVAEDGEAEEAARKARAEREKDEEQRISHALKTRVLPEFIPFIRYPLMNYAFLCDFALERVAPSGLVPHELLDEAYQFLLYQANGLSGGFKGTDNGKRPPSFRVHARTPKVRLAEVHTATARGGSVRSANREIVAEVFRWLFDARPPHASLVALQHSVEHLLSAKPVGRMFPWITAELVVTHLESIGFVSASEPTAAVAAANPQPRGGVQPKKQKKPRRAVVYNIQRDEEPPQVSHTSRAFSVIVEDILLWLRDHPSRPGHMDALLRQVKYYLGRKKVKNVFMTDAQKVVHLLVHDRVVMQRRLDADEAERRRRGGGRYQQYAQEQQGQVMLNACRDSVFACAACGRAFVFDAQKSKEFYRRRLHVPTRCPACPKPEPLPSQLAAQSQRSRPAAPRQGRRGDFLRGRYHQATLIDRLVNNIY</sequence>
<feature type="region of interest" description="Disordered" evidence="4">
    <location>
        <begin position="138"/>
        <end position="179"/>
    </location>
</feature>
<dbReference type="PANTHER" id="PTHR24412:SF489">
    <property type="entry name" value="RING FINGER DOMAIN AND KELCH REPEAT-CONTAINING PROTEIN DDB_G0271372"/>
    <property type="match status" value="1"/>
</dbReference>
<name>L8H681_ACACF</name>
<feature type="compositionally biased region" description="Acidic residues" evidence="4">
    <location>
        <begin position="160"/>
        <end position="179"/>
    </location>
</feature>
<dbReference type="PANTHER" id="PTHR24412">
    <property type="entry name" value="KELCH PROTEIN"/>
    <property type="match status" value="1"/>
</dbReference>
<dbReference type="EMBL" id="KB007909">
    <property type="protein sequence ID" value="ELR20737.1"/>
    <property type="molecule type" value="Genomic_DNA"/>
</dbReference>
<reference evidence="6 7" key="1">
    <citation type="journal article" date="2013" name="Genome Biol.">
        <title>Genome of Acanthamoeba castellanii highlights extensive lateral gene transfer and early evolution of tyrosine kinase signaling.</title>
        <authorList>
            <person name="Clarke M."/>
            <person name="Lohan A.J."/>
            <person name="Liu B."/>
            <person name="Lagkouvardos I."/>
            <person name="Roy S."/>
            <person name="Zafar N."/>
            <person name="Bertelli C."/>
            <person name="Schilde C."/>
            <person name="Kianianmomeni A."/>
            <person name="Burglin T.R."/>
            <person name="Frech C."/>
            <person name="Turcotte B."/>
            <person name="Kopec K.O."/>
            <person name="Synnott J.M."/>
            <person name="Choo C."/>
            <person name="Paponov I."/>
            <person name="Finkler A."/>
            <person name="Soon Heng Tan C."/>
            <person name="Hutchins A.P."/>
            <person name="Weinmeier T."/>
            <person name="Rattei T."/>
            <person name="Chu J.S."/>
            <person name="Gimenez G."/>
            <person name="Irimia M."/>
            <person name="Rigden D.J."/>
            <person name="Fitzpatrick D.A."/>
            <person name="Lorenzo-Morales J."/>
            <person name="Bateman A."/>
            <person name="Chiu C.H."/>
            <person name="Tang P."/>
            <person name="Hegemann P."/>
            <person name="Fromm H."/>
            <person name="Raoult D."/>
            <person name="Greub G."/>
            <person name="Miranda-Saavedra D."/>
            <person name="Chen N."/>
            <person name="Nash P."/>
            <person name="Ginger M.L."/>
            <person name="Horn M."/>
            <person name="Schaap P."/>
            <person name="Caler L."/>
            <person name="Loftus B."/>
        </authorList>
    </citation>
    <scope>NUCLEOTIDE SEQUENCE [LARGE SCALE GENOMIC DNA]</scope>
    <source>
        <strain evidence="6 7">Neff</strain>
    </source>
</reference>
<evidence type="ECO:0000259" key="5">
    <source>
        <dbReference type="SMART" id="SM00875"/>
    </source>
</evidence>
<dbReference type="Gene3D" id="3.30.710.10">
    <property type="entry name" value="Potassium Channel Kv1.1, Chain A"/>
    <property type="match status" value="1"/>
</dbReference>
<dbReference type="GeneID" id="14921607"/>
<protein>
    <recommendedName>
        <fullName evidence="5">BACK domain-containing protein</fullName>
    </recommendedName>
</protein>
<dbReference type="SMART" id="SM00875">
    <property type="entry name" value="BACK"/>
    <property type="match status" value="1"/>
</dbReference>